<dbReference type="AlphaFoldDB" id="A0A0G0U6D5"/>
<feature type="transmembrane region" description="Helical" evidence="6">
    <location>
        <begin position="119"/>
        <end position="139"/>
    </location>
</feature>
<evidence type="ECO:0000313" key="7">
    <source>
        <dbReference type="EMBL" id="KKR82756.1"/>
    </source>
</evidence>
<feature type="transmembrane region" description="Helical" evidence="6">
    <location>
        <begin position="177"/>
        <end position="197"/>
    </location>
</feature>
<dbReference type="Proteomes" id="UP000034601">
    <property type="component" value="Unassembled WGS sequence"/>
</dbReference>
<keyword evidence="3 6" id="KW-0812">Transmembrane</keyword>
<dbReference type="InterPro" id="IPR050833">
    <property type="entry name" value="Poly_Biosynth_Transport"/>
</dbReference>
<feature type="transmembrane region" description="Helical" evidence="6">
    <location>
        <begin position="51"/>
        <end position="71"/>
    </location>
</feature>
<evidence type="ECO:0000256" key="6">
    <source>
        <dbReference type="SAM" id="Phobius"/>
    </source>
</evidence>
<reference evidence="7 8" key="1">
    <citation type="journal article" date="2015" name="Nature">
        <title>rRNA introns, odd ribosomes, and small enigmatic genomes across a large radiation of phyla.</title>
        <authorList>
            <person name="Brown C.T."/>
            <person name="Hug L.A."/>
            <person name="Thomas B.C."/>
            <person name="Sharon I."/>
            <person name="Castelle C.J."/>
            <person name="Singh A."/>
            <person name="Wilkins M.J."/>
            <person name="Williams K.H."/>
            <person name="Banfield J.F."/>
        </authorList>
    </citation>
    <scope>NUCLEOTIDE SEQUENCE [LARGE SCALE GENOMIC DNA]</scope>
</reference>
<keyword evidence="4 6" id="KW-1133">Transmembrane helix</keyword>
<organism evidence="7 8">
    <name type="scientific">Candidatus Daviesbacteria bacterium GW2011_GWA2_40_9</name>
    <dbReference type="NCBI Taxonomy" id="1618424"/>
    <lineage>
        <taxon>Bacteria</taxon>
        <taxon>Candidatus Daviesiibacteriota</taxon>
    </lineage>
</organism>
<feature type="transmembrane region" description="Helical" evidence="6">
    <location>
        <begin position="391"/>
        <end position="417"/>
    </location>
</feature>
<feature type="transmembrane region" description="Helical" evidence="6">
    <location>
        <begin position="151"/>
        <end position="171"/>
    </location>
</feature>
<evidence type="ECO:0000256" key="3">
    <source>
        <dbReference type="ARBA" id="ARBA00022692"/>
    </source>
</evidence>
<name>A0A0G0U6D5_9BACT</name>
<feature type="transmembrane region" description="Helical" evidence="6">
    <location>
        <begin position="257"/>
        <end position="277"/>
    </location>
</feature>
<proteinExistence type="predicted"/>
<evidence type="ECO:0000256" key="2">
    <source>
        <dbReference type="ARBA" id="ARBA00022475"/>
    </source>
</evidence>
<evidence type="ECO:0000256" key="5">
    <source>
        <dbReference type="ARBA" id="ARBA00023136"/>
    </source>
</evidence>
<dbReference type="GO" id="GO:0005886">
    <property type="term" value="C:plasma membrane"/>
    <property type="evidence" value="ECO:0007669"/>
    <property type="project" value="UniProtKB-SubCell"/>
</dbReference>
<comment type="caution">
    <text evidence="7">The sequence shown here is derived from an EMBL/GenBank/DDBJ whole genome shotgun (WGS) entry which is preliminary data.</text>
</comment>
<feature type="transmembrane region" description="Helical" evidence="6">
    <location>
        <begin position="339"/>
        <end position="360"/>
    </location>
</feature>
<protein>
    <submittedName>
        <fullName evidence="7">Heteropolysaccharide repeat unit export protein</fullName>
    </submittedName>
</protein>
<sequence length="424" mass="47288">MKTLFVKQKSSALFQVSQQTFWQLLGKAITSLATFIILGMVTRAYGEAQTGVFTLALTYLAFFYLISDFGINAHIVPHLLHGPISAQWRRLLGLRITLSLILFTIAATGVLIWPVDNLFRQAVLWGSLAIFGSSVYTTAAAIFQSKLRYDLSTLAVLVGTLVPLPLFYLFIASHQGIPYLMLVHLLGWLLLGATALISVKRYISSLLPVFDFSYIKKIILEVWPITATLILNTIYFRLDAFILSSLKSFSEVGVYNLSFSIFQSLLVVPTFIMNGYYPVMIKNFSQDKQKFVANLKKAAVLMLAVAALGTVFTLLLSPLVVNVLTGGQGFMGAEISLQILSLSFPAFFVSSILMWTLVTIKKYKTMMIIYFLGLIFNLVLNLVFIPKYSFYAASAVTVMGEYLIVLLQVVVLIRVLAKQRTSFF</sequence>
<feature type="transmembrane region" description="Helical" evidence="6">
    <location>
        <begin position="298"/>
        <end position="319"/>
    </location>
</feature>
<feature type="transmembrane region" description="Helical" evidence="6">
    <location>
        <begin position="21"/>
        <end position="45"/>
    </location>
</feature>
<evidence type="ECO:0000256" key="1">
    <source>
        <dbReference type="ARBA" id="ARBA00004651"/>
    </source>
</evidence>
<dbReference type="InterPro" id="IPR002797">
    <property type="entry name" value="Polysacc_synth"/>
</dbReference>
<dbReference type="Pfam" id="PF01943">
    <property type="entry name" value="Polysacc_synt"/>
    <property type="match status" value="1"/>
</dbReference>
<dbReference type="EMBL" id="LCAB01000009">
    <property type="protein sequence ID" value="KKR82756.1"/>
    <property type="molecule type" value="Genomic_DNA"/>
</dbReference>
<evidence type="ECO:0000313" key="8">
    <source>
        <dbReference type="Proteomes" id="UP000034601"/>
    </source>
</evidence>
<feature type="transmembrane region" description="Helical" evidence="6">
    <location>
        <begin position="92"/>
        <end position="113"/>
    </location>
</feature>
<feature type="transmembrane region" description="Helical" evidence="6">
    <location>
        <begin position="367"/>
        <end position="385"/>
    </location>
</feature>
<feature type="transmembrane region" description="Helical" evidence="6">
    <location>
        <begin position="218"/>
        <end position="237"/>
    </location>
</feature>
<accession>A0A0G0U6D5</accession>
<evidence type="ECO:0000256" key="4">
    <source>
        <dbReference type="ARBA" id="ARBA00022989"/>
    </source>
</evidence>
<keyword evidence="5 6" id="KW-0472">Membrane</keyword>
<comment type="subcellular location">
    <subcellularLocation>
        <location evidence="1">Cell membrane</location>
        <topology evidence="1">Multi-pass membrane protein</topology>
    </subcellularLocation>
</comment>
<gene>
    <name evidence="7" type="ORF">UU29_C0009G0027</name>
</gene>
<keyword evidence="2" id="KW-1003">Cell membrane</keyword>
<dbReference type="PANTHER" id="PTHR30250">
    <property type="entry name" value="PST FAMILY PREDICTED COLANIC ACID TRANSPORTER"/>
    <property type="match status" value="1"/>
</dbReference>
<dbReference type="PANTHER" id="PTHR30250:SF11">
    <property type="entry name" value="O-ANTIGEN TRANSPORTER-RELATED"/>
    <property type="match status" value="1"/>
</dbReference>